<dbReference type="EMBL" id="CAFAAV010000360">
    <property type="protein sequence ID" value="CAB4836032.1"/>
    <property type="molecule type" value="Genomic_DNA"/>
</dbReference>
<evidence type="ECO:0000256" key="2">
    <source>
        <dbReference type="SAM" id="Phobius"/>
    </source>
</evidence>
<protein>
    <submittedName>
        <fullName evidence="3">Unannotated protein</fullName>
    </submittedName>
</protein>
<evidence type="ECO:0000256" key="1">
    <source>
        <dbReference type="SAM" id="MobiDB-lite"/>
    </source>
</evidence>
<keyword evidence="2" id="KW-0472">Membrane</keyword>
<proteinExistence type="predicted"/>
<evidence type="ECO:0000313" key="3">
    <source>
        <dbReference type="EMBL" id="CAB4836032.1"/>
    </source>
</evidence>
<feature type="transmembrane region" description="Helical" evidence="2">
    <location>
        <begin position="254"/>
        <end position="277"/>
    </location>
</feature>
<feature type="region of interest" description="Disordered" evidence="1">
    <location>
        <begin position="415"/>
        <end position="436"/>
    </location>
</feature>
<gene>
    <name evidence="3" type="ORF">UFOPK3099_02971</name>
</gene>
<keyword evidence="2" id="KW-0812">Transmembrane</keyword>
<sequence>MSLFGNRNRTNDDATSAPVRSVERTLDRDPIEWANGVRIVRPGADVPLELEADSVLHVAAQYVAQGRAQVADYAAGASAAIRELLADAKSRRFEAVQQAKARRLMLQSYRAALQRQADAQRILGPHVRFSGAVGKNLWVLLFLMGDAAGMTLALTYGGESPVIAAVMALAVGAAVVVSGKLGEELRRESFVKRSNELGDEGGDEETLRVVEAVFGVDDASLKLNRRVLYAFMGTSMLAGAAITVYRSYEGSFGIGLSFGMWALMIGAGSFACSWYYCDPARTFIDLTQQAVIEAEDIWRSAEMDAIEEHNANIESAKHIVREHRQRAEAAWHMTLAGAAAAMSANSEAIGIAQKGGHWLLKQRMPDVDWPDLTAYLDIIDQDDVAPEDALPNGAAQQQSLVWPLVEREINEMGQEPTWFNGTNGKTPTPTRVAVGS</sequence>
<feature type="region of interest" description="Disordered" evidence="1">
    <location>
        <begin position="1"/>
        <end position="23"/>
    </location>
</feature>
<feature type="transmembrane region" description="Helical" evidence="2">
    <location>
        <begin position="137"/>
        <end position="156"/>
    </location>
</feature>
<organism evidence="3">
    <name type="scientific">freshwater metagenome</name>
    <dbReference type="NCBI Taxonomy" id="449393"/>
    <lineage>
        <taxon>unclassified sequences</taxon>
        <taxon>metagenomes</taxon>
        <taxon>ecological metagenomes</taxon>
    </lineage>
</organism>
<feature type="transmembrane region" description="Helical" evidence="2">
    <location>
        <begin position="162"/>
        <end position="182"/>
    </location>
</feature>
<feature type="transmembrane region" description="Helical" evidence="2">
    <location>
        <begin position="227"/>
        <end position="248"/>
    </location>
</feature>
<keyword evidence="2" id="KW-1133">Transmembrane helix</keyword>
<dbReference type="AlphaFoldDB" id="A0A6J7AT21"/>
<accession>A0A6J7AT21</accession>
<name>A0A6J7AT21_9ZZZZ</name>
<reference evidence="3" key="1">
    <citation type="submission" date="2020-05" db="EMBL/GenBank/DDBJ databases">
        <authorList>
            <person name="Chiriac C."/>
            <person name="Salcher M."/>
            <person name="Ghai R."/>
            <person name="Kavagutti S V."/>
        </authorList>
    </citation>
    <scope>NUCLEOTIDE SEQUENCE</scope>
</reference>
<feature type="compositionally biased region" description="Polar residues" evidence="1">
    <location>
        <begin position="417"/>
        <end position="429"/>
    </location>
</feature>